<name>A0A2V4A1B0_9BACT</name>
<evidence type="ECO:0000256" key="1">
    <source>
        <dbReference type="ARBA" id="ARBA00009820"/>
    </source>
</evidence>
<evidence type="ECO:0000313" key="3">
    <source>
        <dbReference type="Proteomes" id="UP000248079"/>
    </source>
</evidence>
<dbReference type="PROSITE" id="PS51257">
    <property type="entry name" value="PROKAR_LIPOPROTEIN"/>
    <property type="match status" value="1"/>
</dbReference>
<organism evidence="2 3">
    <name type="scientific">Marinifilum breve</name>
    <dbReference type="NCBI Taxonomy" id="2184082"/>
    <lineage>
        <taxon>Bacteria</taxon>
        <taxon>Pseudomonadati</taxon>
        <taxon>Bacteroidota</taxon>
        <taxon>Bacteroidia</taxon>
        <taxon>Marinilabiliales</taxon>
        <taxon>Marinifilaceae</taxon>
    </lineage>
</organism>
<gene>
    <name evidence="2" type="ORF">DF185_06800</name>
</gene>
<dbReference type="Gene3D" id="2.120.10.30">
    <property type="entry name" value="TolB, C-terminal domain"/>
    <property type="match status" value="1"/>
</dbReference>
<evidence type="ECO:0000313" key="2">
    <source>
        <dbReference type="EMBL" id="PXY02351.1"/>
    </source>
</evidence>
<dbReference type="InterPro" id="IPR011042">
    <property type="entry name" value="6-blade_b-propeller_TolB-like"/>
</dbReference>
<dbReference type="RefSeq" id="WP_110359984.1">
    <property type="nucleotide sequence ID" value="NZ_QFLI01000002.1"/>
</dbReference>
<sequence length="314" mass="35514">MKYKQITLIIGILIFIGSCNIGTDKKSNKQSGNLQEDVIIDNPKLAFQNNEFISCYSFVTGNTKDLIEGFDPCISPDGKWIVYTQSSNSSKNFSRIIKIINTENSTIKNLEINNKNHYGAIWSPSGEYLAFSIMTNDWQIGLIKPNGSDFKIISADSDIGLHAPTWSQDGKYIYAHNLAALYKFDKNGKLIDKYNLTQLFGEKFFFSSSTRFCFTSDNTKLVFEGGIDEFIEGLNEPSSAIFCYDFNTKLTKRITKVGLYTTDLWIDKQDKIYFSGFENINEPRKIYKTSLNDTTLIELINGMRPSIAPACASF</sequence>
<dbReference type="OrthoDB" id="1117425at2"/>
<dbReference type="InterPro" id="IPR011659">
    <property type="entry name" value="WD40"/>
</dbReference>
<dbReference type="PANTHER" id="PTHR36842:SF2">
    <property type="entry name" value="SLR0505 PROTEIN"/>
    <property type="match status" value="1"/>
</dbReference>
<comment type="similarity">
    <text evidence="1">Belongs to the TolB family.</text>
</comment>
<accession>A0A2V4A1B0</accession>
<dbReference type="EMBL" id="QFLI01000002">
    <property type="protein sequence ID" value="PXY02351.1"/>
    <property type="molecule type" value="Genomic_DNA"/>
</dbReference>
<dbReference type="AlphaFoldDB" id="A0A2V4A1B0"/>
<proteinExistence type="inferred from homology"/>
<evidence type="ECO:0008006" key="4">
    <source>
        <dbReference type="Google" id="ProtNLM"/>
    </source>
</evidence>
<dbReference type="Pfam" id="PF07676">
    <property type="entry name" value="PD40"/>
    <property type="match status" value="2"/>
</dbReference>
<reference evidence="2 3" key="1">
    <citation type="submission" date="2018-05" db="EMBL/GenBank/DDBJ databases">
        <title>Marinifilum breve JC075T sp. nov., a marine bacterium isolated from Yongle Blue Hole in the South China Sea.</title>
        <authorList>
            <person name="Fu T."/>
        </authorList>
    </citation>
    <scope>NUCLEOTIDE SEQUENCE [LARGE SCALE GENOMIC DNA]</scope>
    <source>
        <strain evidence="2 3">JC075</strain>
    </source>
</reference>
<dbReference type="SUPFAM" id="SSF82171">
    <property type="entry name" value="DPP6 N-terminal domain-like"/>
    <property type="match status" value="1"/>
</dbReference>
<keyword evidence="3" id="KW-1185">Reference proteome</keyword>
<dbReference type="PANTHER" id="PTHR36842">
    <property type="entry name" value="PROTEIN TOLB HOMOLOG"/>
    <property type="match status" value="1"/>
</dbReference>
<dbReference type="Proteomes" id="UP000248079">
    <property type="component" value="Unassembled WGS sequence"/>
</dbReference>
<comment type="caution">
    <text evidence="2">The sequence shown here is derived from an EMBL/GenBank/DDBJ whole genome shotgun (WGS) entry which is preliminary data.</text>
</comment>
<protein>
    <recommendedName>
        <fullName evidence="4">Dipeptidylpeptidase IV N-terminal domain-containing protein</fullName>
    </recommendedName>
</protein>